<dbReference type="RefSeq" id="WP_259328696.1">
    <property type="nucleotide sequence ID" value="NZ_BDEV01000044.1"/>
</dbReference>
<gene>
    <name evidence="3" type="ORF">NBRC3278_1432</name>
</gene>
<evidence type="ECO:0000313" key="3">
    <source>
        <dbReference type="EMBL" id="GCD62339.1"/>
    </source>
</evidence>
<feature type="signal peptide" evidence="2">
    <location>
        <begin position="1"/>
        <end position="23"/>
    </location>
</feature>
<comment type="caution">
    <text evidence="3">The sequence shown here is derived from an EMBL/GenBank/DDBJ whole genome shotgun (WGS) entry which is preliminary data.</text>
</comment>
<dbReference type="Proteomes" id="UP000287385">
    <property type="component" value="Unassembled WGS sequence"/>
</dbReference>
<dbReference type="AlphaFoldDB" id="A0A401X3K4"/>
<evidence type="ECO:0000256" key="1">
    <source>
        <dbReference type="SAM" id="MobiDB-lite"/>
    </source>
</evidence>
<dbReference type="EMBL" id="BDEV01000044">
    <property type="protein sequence ID" value="GCD62339.1"/>
    <property type="molecule type" value="Genomic_DNA"/>
</dbReference>
<organism evidence="3 4">
    <name type="scientific">Acetobacter pasteurianus NBRC 3278</name>
    <dbReference type="NCBI Taxonomy" id="1226660"/>
    <lineage>
        <taxon>Bacteria</taxon>
        <taxon>Pseudomonadati</taxon>
        <taxon>Pseudomonadota</taxon>
        <taxon>Alphaproteobacteria</taxon>
        <taxon>Acetobacterales</taxon>
        <taxon>Acetobacteraceae</taxon>
        <taxon>Acetobacter</taxon>
    </lineage>
</organism>
<protein>
    <submittedName>
        <fullName evidence="3">Uncharacterized protein</fullName>
    </submittedName>
</protein>
<reference evidence="3 4" key="1">
    <citation type="submission" date="2016-06" db="EMBL/GenBank/DDBJ databases">
        <title>Acetobacter pasteurianus NBRC 3278 whole genome sequencing project.</title>
        <authorList>
            <person name="Matsutani M."/>
            <person name="Shiwa Y."/>
            <person name="Okamoto-Kainuma A."/>
            <person name="Ishikawa M."/>
            <person name="Koizumi Y."/>
            <person name="Yoshikawa H."/>
            <person name="Yakushi T."/>
            <person name="Matsushita K."/>
        </authorList>
    </citation>
    <scope>NUCLEOTIDE SEQUENCE [LARGE SCALE GENOMIC DNA]</scope>
    <source>
        <strain evidence="3 4">NBRC 3278</strain>
    </source>
</reference>
<accession>A0A401X3K4</accession>
<feature type="region of interest" description="Disordered" evidence="1">
    <location>
        <begin position="22"/>
        <end position="52"/>
    </location>
</feature>
<keyword evidence="2" id="KW-0732">Signal</keyword>
<name>A0A401X3K4_ACEPA</name>
<evidence type="ECO:0000313" key="4">
    <source>
        <dbReference type="Proteomes" id="UP000287385"/>
    </source>
</evidence>
<keyword evidence="4" id="KW-1185">Reference proteome</keyword>
<feature type="chain" id="PRO_5018975443" evidence="2">
    <location>
        <begin position="24"/>
        <end position="105"/>
    </location>
</feature>
<evidence type="ECO:0000256" key="2">
    <source>
        <dbReference type="SAM" id="SignalP"/>
    </source>
</evidence>
<proteinExistence type="predicted"/>
<sequence length="105" mass="11402">MKKFLILSTVCLFAQNTATVAKASSNPDKHKNHAPLAAKKSAKLPKAKDENVDVVSRKTAGGGMMVKQTSAKTISSLSHSYIEMQSPTSTIDADFSHLRQFRVIL</sequence>